<feature type="compositionally biased region" description="Low complexity" evidence="1">
    <location>
        <begin position="136"/>
        <end position="154"/>
    </location>
</feature>
<accession>A0ABW6KRT8</accession>
<dbReference type="RefSeq" id="WP_388345703.1">
    <property type="nucleotide sequence ID" value="NZ_JBIAFJ010000006.1"/>
</dbReference>
<feature type="region of interest" description="Disordered" evidence="1">
    <location>
        <begin position="1"/>
        <end position="97"/>
    </location>
</feature>
<dbReference type="Proteomes" id="UP001601197">
    <property type="component" value="Unassembled WGS sequence"/>
</dbReference>
<sequence>MGDGGGGFWNEETQRWEDGTASRAPVTPPPPPRPGQAPAPPGGVHDPDPPAGPAVPRPPSGDGAWSPTVRVPAPYGVRPPTAPPSAPSAPSAPTGHSRRTLWTVLAASAAAGVAVALVMTLGPGGTGRDDRQDSVAASGTPSAAAEPSATTYTSQEPGTGTPSPSAAEPPAGHAAYDDPQGFRIAVPDGWQWQRSAVRSQYGMDIVNYRDPTGHHRLQVYEVREASPDESFDEYLSDAVPKPPGFRMLSRTNLDSGDFTGSRIEYLADSLRGEPDIGTWHVVDERFRAADGKLYAIASYGPESDGRDDERETLTTALEWFCPPSTTCPS</sequence>
<comment type="caution">
    <text evidence="2">The sequence shown here is derived from an EMBL/GenBank/DDBJ whole genome shotgun (WGS) entry which is preliminary data.</text>
</comment>
<dbReference type="EMBL" id="JBIAFJ010000006">
    <property type="protein sequence ID" value="MFE9169952.1"/>
    <property type="molecule type" value="Genomic_DNA"/>
</dbReference>
<feature type="compositionally biased region" description="Pro residues" evidence="1">
    <location>
        <begin position="26"/>
        <end position="41"/>
    </location>
</feature>
<evidence type="ECO:0000313" key="2">
    <source>
        <dbReference type="EMBL" id="MFE9169952.1"/>
    </source>
</evidence>
<name>A0ABW6KRT8_9ACTN</name>
<protein>
    <recommendedName>
        <fullName evidence="4">Serine/arginine repetitive matrix protein 2</fullName>
    </recommendedName>
</protein>
<gene>
    <name evidence="2" type="ORF">ACFYNZ_10570</name>
</gene>
<proteinExistence type="predicted"/>
<organism evidence="2 3">
    <name type="scientific">Streptomyces kebangsaanensis</name>
    <dbReference type="NCBI Taxonomy" id="864058"/>
    <lineage>
        <taxon>Bacteria</taxon>
        <taxon>Bacillati</taxon>
        <taxon>Actinomycetota</taxon>
        <taxon>Actinomycetes</taxon>
        <taxon>Kitasatosporales</taxon>
        <taxon>Streptomycetaceae</taxon>
        <taxon>Streptomyces</taxon>
    </lineage>
</organism>
<feature type="compositionally biased region" description="Pro residues" evidence="1">
    <location>
        <begin position="49"/>
        <end position="59"/>
    </location>
</feature>
<keyword evidence="3" id="KW-1185">Reference proteome</keyword>
<evidence type="ECO:0008006" key="4">
    <source>
        <dbReference type="Google" id="ProtNLM"/>
    </source>
</evidence>
<feature type="compositionally biased region" description="Polar residues" evidence="1">
    <location>
        <begin position="155"/>
        <end position="164"/>
    </location>
</feature>
<evidence type="ECO:0000256" key="1">
    <source>
        <dbReference type="SAM" id="MobiDB-lite"/>
    </source>
</evidence>
<reference evidence="2 3" key="1">
    <citation type="submission" date="2024-10" db="EMBL/GenBank/DDBJ databases">
        <title>The Natural Products Discovery Center: Release of the First 8490 Sequenced Strains for Exploring Actinobacteria Biosynthetic Diversity.</title>
        <authorList>
            <person name="Kalkreuter E."/>
            <person name="Kautsar S.A."/>
            <person name="Yang D."/>
            <person name="Bader C.D."/>
            <person name="Teijaro C.N."/>
            <person name="Fluegel L."/>
            <person name="Davis C.M."/>
            <person name="Simpson J.R."/>
            <person name="Lauterbach L."/>
            <person name="Steele A.D."/>
            <person name="Gui C."/>
            <person name="Meng S."/>
            <person name="Li G."/>
            <person name="Viehrig K."/>
            <person name="Ye F."/>
            <person name="Su P."/>
            <person name="Kiefer A.F."/>
            <person name="Nichols A."/>
            <person name="Cepeda A.J."/>
            <person name="Yan W."/>
            <person name="Fan B."/>
            <person name="Jiang Y."/>
            <person name="Adhikari A."/>
            <person name="Zheng C.-J."/>
            <person name="Schuster L."/>
            <person name="Cowan T.M."/>
            <person name="Smanski M.J."/>
            <person name="Chevrette M.G."/>
            <person name="De Carvalho L.P.S."/>
            <person name="Shen B."/>
        </authorList>
    </citation>
    <scope>NUCLEOTIDE SEQUENCE [LARGE SCALE GENOMIC DNA]</scope>
    <source>
        <strain evidence="2 3">NPDC007147</strain>
    </source>
</reference>
<evidence type="ECO:0000313" key="3">
    <source>
        <dbReference type="Proteomes" id="UP001601197"/>
    </source>
</evidence>
<feature type="region of interest" description="Disordered" evidence="1">
    <location>
        <begin position="120"/>
        <end position="177"/>
    </location>
</feature>